<dbReference type="OrthoDB" id="9780401at2"/>
<keyword evidence="1" id="KW-0732">Signal</keyword>
<dbReference type="EMBL" id="FWPT01000003">
    <property type="protein sequence ID" value="SMA42829.1"/>
    <property type="molecule type" value="Genomic_DNA"/>
</dbReference>
<dbReference type="InterPro" id="IPR021342">
    <property type="entry name" value="DUF2959"/>
</dbReference>
<name>A0A1X7AHH3_9GAMM</name>
<dbReference type="AlphaFoldDB" id="A0A1X7AHH3"/>
<dbReference type="RefSeq" id="WP_087108451.1">
    <property type="nucleotide sequence ID" value="NZ_CBCSCN010000009.1"/>
</dbReference>
<sequence length="217" mass="24538">MPAKSLTSVACLFSLLLLSGCSSTYYSAMEKVGIHKRDIMVDRIEETQTAQEEAQQQFQSALDQFRSVVSFDGGDLETLYDQLNAEYEDSVAAAENVRGRISSVESVSDALFDEWEEELQLYSSPSLRQASARKLQDTRRQYERMMASLEKSEARMQPVLNAFQDQVLYLKHNLNARAIAALKGEFGNIQSDIDRLIRDMQASINESRKFLAQLQSS</sequence>
<reference evidence="2 3" key="1">
    <citation type="submission" date="2017-03" db="EMBL/GenBank/DDBJ databases">
        <authorList>
            <person name="Afonso C.L."/>
            <person name="Miller P.J."/>
            <person name="Scott M.A."/>
            <person name="Spackman E."/>
            <person name="Goraichik I."/>
            <person name="Dimitrov K.M."/>
            <person name="Suarez D.L."/>
            <person name="Swayne D.E."/>
        </authorList>
    </citation>
    <scope>NUCLEOTIDE SEQUENCE [LARGE SCALE GENOMIC DNA]</scope>
    <source>
        <strain evidence="2">SB41UT1</strain>
    </source>
</reference>
<evidence type="ECO:0008006" key="4">
    <source>
        <dbReference type="Google" id="ProtNLM"/>
    </source>
</evidence>
<dbReference type="Proteomes" id="UP000196573">
    <property type="component" value="Unassembled WGS sequence"/>
</dbReference>
<feature type="chain" id="PRO_5012959551" description="DUF2959 domain-containing protein" evidence="1">
    <location>
        <begin position="29"/>
        <end position="217"/>
    </location>
</feature>
<gene>
    <name evidence="2" type="ORF">EHSB41UT_01493</name>
</gene>
<protein>
    <recommendedName>
        <fullName evidence="4">DUF2959 domain-containing protein</fullName>
    </recommendedName>
</protein>
<dbReference type="PROSITE" id="PS51257">
    <property type="entry name" value="PROKAR_LIPOPROTEIN"/>
    <property type="match status" value="1"/>
</dbReference>
<evidence type="ECO:0000313" key="2">
    <source>
        <dbReference type="EMBL" id="SMA42829.1"/>
    </source>
</evidence>
<feature type="signal peptide" evidence="1">
    <location>
        <begin position="1"/>
        <end position="28"/>
    </location>
</feature>
<dbReference type="Pfam" id="PF11172">
    <property type="entry name" value="DUF2959"/>
    <property type="match status" value="1"/>
</dbReference>
<proteinExistence type="predicted"/>
<organism evidence="2 3">
    <name type="scientific">Parendozoicomonas haliclonae</name>
    <dbReference type="NCBI Taxonomy" id="1960125"/>
    <lineage>
        <taxon>Bacteria</taxon>
        <taxon>Pseudomonadati</taxon>
        <taxon>Pseudomonadota</taxon>
        <taxon>Gammaproteobacteria</taxon>
        <taxon>Oceanospirillales</taxon>
        <taxon>Endozoicomonadaceae</taxon>
        <taxon>Parendozoicomonas</taxon>
    </lineage>
</organism>
<keyword evidence="3" id="KW-1185">Reference proteome</keyword>
<evidence type="ECO:0000313" key="3">
    <source>
        <dbReference type="Proteomes" id="UP000196573"/>
    </source>
</evidence>
<evidence type="ECO:0000256" key="1">
    <source>
        <dbReference type="SAM" id="SignalP"/>
    </source>
</evidence>
<accession>A0A1X7AHH3</accession>